<dbReference type="Proteomes" id="UP000032141">
    <property type="component" value="Chromosome C1"/>
</dbReference>
<feature type="compositionally biased region" description="Polar residues" evidence="1">
    <location>
        <begin position="104"/>
        <end position="115"/>
    </location>
</feature>
<evidence type="ECO:0000313" key="3">
    <source>
        <dbReference type="EnsemblPlants" id="Bo1g059440.1"/>
    </source>
</evidence>
<reference evidence="3 4" key="1">
    <citation type="journal article" date="2014" name="Genome Biol.">
        <title>Transcriptome and methylome profiling reveals relics of genome dominance in the mesopolyploid Brassica oleracea.</title>
        <authorList>
            <person name="Parkin I.A."/>
            <person name="Koh C."/>
            <person name="Tang H."/>
            <person name="Robinson S.J."/>
            <person name="Kagale S."/>
            <person name="Clarke W.E."/>
            <person name="Town C.D."/>
            <person name="Nixon J."/>
            <person name="Krishnakumar V."/>
            <person name="Bidwell S.L."/>
            <person name="Denoeud F."/>
            <person name="Belcram H."/>
            <person name="Links M.G."/>
            <person name="Just J."/>
            <person name="Clarke C."/>
            <person name="Bender T."/>
            <person name="Huebert T."/>
            <person name="Mason A.S."/>
            <person name="Pires J.C."/>
            <person name="Barker G."/>
            <person name="Moore J."/>
            <person name="Walley P.G."/>
            <person name="Manoli S."/>
            <person name="Batley J."/>
            <person name="Edwards D."/>
            <person name="Nelson M.N."/>
            <person name="Wang X."/>
            <person name="Paterson A.H."/>
            <person name="King G."/>
            <person name="Bancroft I."/>
            <person name="Chalhoub B."/>
            <person name="Sharpe A.G."/>
        </authorList>
    </citation>
    <scope>NUCLEOTIDE SEQUENCE</scope>
    <source>
        <strain evidence="3 4">cv. TO1000</strain>
    </source>
</reference>
<reference evidence="3" key="2">
    <citation type="submission" date="2015-03" db="UniProtKB">
        <authorList>
            <consortium name="EnsemblPlants"/>
        </authorList>
    </citation>
    <scope>IDENTIFICATION</scope>
</reference>
<dbReference type="HOGENOM" id="CLU_995989_0_0_1"/>
<dbReference type="AlphaFoldDB" id="A0A0D3A8E8"/>
<feature type="transmembrane region" description="Helical" evidence="2">
    <location>
        <begin position="217"/>
        <end position="242"/>
    </location>
</feature>
<keyword evidence="2" id="KW-1133">Transmembrane helix</keyword>
<evidence type="ECO:0000313" key="4">
    <source>
        <dbReference type="Proteomes" id="UP000032141"/>
    </source>
</evidence>
<evidence type="ECO:0000256" key="2">
    <source>
        <dbReference type="SAM" id="Phobius"/>
    </source>
</evidence>
<feature type="transmembrane region" description="Helical" evidence="2">
    <location>
        <begin position="180"/>
        <end position="197"/>
    </location>
</feature>
<dbReference type="EnsemblPlants" id="Bo1g059440.1">
    <property type="protein sequence ID" value="Bo1g059440.1"/>
    <property type="gene ID" value="Bo1g059440"/>
</dbReference>
<protein>
    <submittedName>
        <fullName evidence="3">Uncharacterized protein</fullName>
    </submittedName>
</protein>
<keyword evidence="2" id="KW-0472">Membrane</keyword>
<organism evidence="3 4">
    <name type="scientific">Brassica oleracea var. oleracea</name>
    <dbReference type="NCBI Taxonomy" id="109376"/>
    <lineage>
        <taxon>Eukaryota</taxon>
        <taxon>Viridiplantae</taxon>
        <taxon>Streptophyta</taxon>
        <taxon>Embryophyta</taxon>
        <taxon>Tracheophyta</taxon>
        <taxon>Spermatophyta</taxon>
        <taxon>Magnoliopsida</taxon>
        <taxon>eudicotyledons</taxon>
        <taxon>Gunneridae</taxon>
        <taxon>Pentapetalae</taxon>
        <taxon>rosids</taxon>
        <taxon>malvids</taxon>
        <taxon>Brassicales</taxon>
        <taxon>Brassicaceae</taxon>
        <taxon>Brassiceae</taxon>
        <taxon>Brassica</taxon>
    </lineage>
</organism>
<sequence>RCRLDLLTKSLGLTGWPFCSWWRCIIFHGHVTTVTQGELPARFMGEFPVGFLDEFPADFSTADEQCDCGAQRRLCKPPTSSEIAGAYMVVVLCTESVVCGLASHTSRSNSPDTYPSFSSLSDSEPKSLSLVLQLTIFSRSFQPMTKHSIPHGVTLLLLTPPFLPFQLTIFSRSFQPMTKAYMVVVLCTESVVCGLAFHTSRSNSPVTHPSFSSLSGLIFLIFDAASSLFSWLWSCFLCCLAVGGCSKASVCGDAAFLSCELLLLSFFVSGSEWRCDSSSV</sequence>
<proteinExistence type="predicted"/>
<evidence type="ECO:0000256" key="1">
    <source>
        <dbReference type="SAM" id="MobiDB-lite"/>
    </source>
</evidence>
<dbReference type="Gramene" id="Bo1g059440.1">
    <property type="protein sequence ID" value="Bo1g059440.1"/>
    <property type="gene ID" value="Bo1g059440"/>
</dbReference>
<feature type="region of interest" description="Disordered" evidence="1">
    <location>
        <begin position="104"/>
        <end position="123"/>
    </location>
</feature>
<keyword evidence="4" id="KW-1185">Reference proteome</keyword>
<name>A0A0D3A8E8_BRAOL</name>
<accession>A0A0D3A8E8</accession>
<keyword evidence="2" id="KW-0812">Transmembrane</keyword>